<dbReference type="OrthoDB" id="9810206at2"/>
<keyword evidence="2 5" id="KW-0812">Transmembrane</keyword>
<evidence type="ECO:0000313" key="7">
    <source>
        <dbReference type="Proteomes" id="UP000004836"/>
    </source>
</evidence>
<accession>J9DE50</accession>
<comment type="subcellular location">
    <subcellularLocation>
        <location evidence="1">Membrane</location>
        <topology evidence="1">Multi-pass membrane protein</topology>
    </subcellularLocation>
</comment>
<name>J9DE50_9PROT</name>
<reference evidence="6 7" key="1">
    <citation type="journal article" date="2012" name="J. Bacteriol.">
        <title>Genome Sequence of Strain IMCC14465, Isolated from the East Sea, Belonging to the PS1 Clade of Alphaproteobacteria.</title>
        <authorList>
            <person name="Yang S.J."/>
            <person name="Kang I."/>
            <person name="Cho J.C."/>
        </authorList>
    </citation>
    <scope>NUCLEOTIDE SEQUENCE [LARGE SCALE GENOMIC DNA]</scope>
    <source>
        <strain evidence="6 7">IMCC14465</strain>
    </source>
</reference>
<dbReference type="STRING" id="1220535.IMCC14465_18330"/>
<dbReference type="PATRIC" id="fig|1220535.3.peg.1823"/>
<feature type="transmembrane region" description="Helical" evidence="5">
    <location>
        <begin position="12"/>
        <end position="28"/>
    </location>
</feature>
<dbReference type="AlphaFoldDB" id="J9DE50"/>
<evidence type="ECO:0000313" key="6">
    <source>
        <dbReference type="EMBL" id="EJW20408.1"/>
    </source>
</evidence>
<protein>
    <submittedName>
        <fullName evidence="6">Putative membrane spanning protein</fullName>
    </submittedName>
</protein>
<comment type="caution">
    <text evidence="6">The sequence shown here is derived from an EMBL/GenBank/DDBJ whole genome shotgun (WGS) entry which is preliminary data.</text>
</comment>
<keyword evidence="7" id="KW-1185">Reference proteome</keyword>
<feature type="transmembrane region" description="Helical" evidence="5">
    <location>
        <begin position="40"/>
        <end position="62"/>
    </location>
</feature>
<sequence>MQTNLIHAGRTLLALYFLFPGFMKFVAWDRSVALMETHNMIFIPLLLALAGIIQIGTSICLLINKQVAICSIILASMVLVINVNLHDFWNVYEGVDRGHELQNFVKNLGIFAGLLLLIALNCEPFENKEDS</sequence>
<evidence type="ECO:0000256" key="4">
    <source>
        <dbReference type="ARBA" id="ARBA00023136"/>
    </source>
</evidence>
<evidence type="ECO:0000256" key="1">
    <source>
        <dbReference type="ARBA" id="ARBA00004141"/>
    </source>
</evidence>
<dbReference type="eggNOG" id="COG2259">
    <property type="taxonomic scope" value="Bacteria"/>
</dbReference>
<evidence type="ECO:0000256" key="3">
    <source>
        <dbReference type="ARBA" id="ARBA00022989"/>
    </source>
</evidence>
<dbReference type="Proteomes" id="UP000004836">
    <property type="component" value="Unassembled WGS sequence"/>
</dbReference>
<feature type="transmembrane region" description="Helical" evidence="5">
    <location>
        <begin position="67"/>
        <end position="84"/>
    </location>
</feature>
<dbReference type="EMBL" id="ALYF01000012">
    <property type="protein sequence ID" value="EJW20408.1"/>
    <property type="molecule type" value="Genomic_DNA"/>
</dbReference>
<keyword evidence="3 5" id="KW-1133">Transmembrane helix</keyword>
<dbReference type="InterPro" id="IPR032808">
    <property type="entry name" value="DoxX"/>
</dbReference>
<organism evidence="6 7">
    <name type="scientific">alpha proteobacterium IMCC14465</name>
    <dbReference type="NCBI Taxonomy" id="1220535"/>
    <lineage>
        <taxon>Bacteria</taxon>
        <taxon>Pseudomonadati</taxon>
        <taxon>Pseudomonadota</taxon>
        <taxon>Alphaproteobacteria</taxon>
        <taxon>PS1 clade</taxon>
    </lineage>
</organism>
<proteinExistence type="predicted"/>
<evidence type="ECO:0000256" key="2">
    <source>
        <dbReference type="ARBA" id="ARBA00022692"/>
    </source>
</evidence>
<keyword evidence="4 5" id="KW-0472">Membrane</keyword>
<feature type="transmembrane region" description="Helical" evidence="5">
    <location>
        <begin position="104"/>
        <end position="122"/>
    </location>
</feature>
<dbReference type="GO" id="GO:0016020">
    <property type="term" value="C:membrane"/>
    <property type="evidence" value="ECO:0007669"/>
    <property type="project" value="UniProtKB-SubCell"/>
</dbReference>
<evidence type="ECO:0000256" key="5">
    <source>
        <dbReference type="SAM" id="Phobius"/>
    </source>
</evidence>
<dbReference type="Pfam" id="PF07681">
    <property type="entry name" value="DoxX"/>
    <property type="match status" value="1"/>
</dbReference>
<gene>
    <name evidence="6" type="ORF">IMCC14465_18330</name>
</gene>